<evidence type="ECO:0000313" key="2">
    <source>
        <dbReference type="Proteomes" id="UP001482620"/>
    </source>
</evidence>
<reference evidence="1 2" key="1">
    <citation type="submission" date="2021-06" db="EMBL/GenBank/DDBJ databases">
        <authorList>
            <person name="Palmer J.M."/>
        </authorList>
    </citation>
    <scope>NUCLEOTIDE SEQUENCE [LARGE SCALE GENOMIC DNA]</scope>
    <source>
        <strain evidence="2">if_2019</strain>
        <tissue evidence="1">Muscle</tissue>
    </source>
</reference>
<gene>
    <name evidence="1" type="ORF">ILYODFUR_029197</name>
</gene>
<dbReference type="Proteomes" id="UP001482620">
    <property type="component" value="Unassembled WGS sequence"/>
</dbReference>
<comment type="caution">
    <text evidence="1">The sequence shown here is derived from an EMBL/GenBank/DDBJ whole genome shotgun (WGS) entry which is preliminary data.</text>
</comment>
<accession>A0ABV0VI62</accession>
<dbReference type="EMBL" id="JAHRIQ010108388">
    <property type="protein sequence ID" value="MEQ2256936.1"/>
    <property type="molecule type" value="Genomic_DNA"/>
</dbReference>
<proteinExistence type="predicted"/>
<protein>
    <submittedName>
        <fullName evidence="1">Uncharacterized protein</fullName>
    </submittedName>
</protein>
<organism evidence="1 2">
    <name type="scientific">Ilyodon furcidens</name>
    <name type="common">goldbreast splitfin</name>
    <dbReference type="NCBI Taxonomy" id="33524"/>
    <lineage>
        <taxon>Eukaryota</taxon>
        <taxon>Metazoa</taxon>
        <taxon>Chordata</taxon>
        <taxon>Craniata</taxon>
        <taxon>Vertebrata</taxon>
        <taxon>Euteleostomi</taxon>
        <taxon>Actinopterygii</taxon>
        <taxon>Neopterygii</taxon>
        <taxon>Teleostei</taxon>
        <taxon>Neoteleostei</taxon>
        <taxon>Acanthomorphata</taxon>
        <taxon>Ovalentaria</taxon>
        <taxon>Atherinomorphae</taxon>
        <taxon>Cyprinodontiformes</taxon>
        <taxon>Goodeidae</taxon>
        <taxon>Ilyodon</taxon>
    </lineage>
</organism>
<sequence>MLFVVHDLLCKLGAGLQAAERNSLHDCRVNEEILTAACRRGDPSPVCRSCSRASLGFSSLSLSAFQGLPSLFMIWLSFTTSCRFNSVGAYLGVNEIIRLSSFSFFILS</sequence>
<evidence type="ECO:0000313" key="1">
    <source>
        <dbReference type="EMBL" id="MEQ2256936.1"/>
    </source>
</evidence>
<name>A0ABV0VI62_9TELE</name>
<keyword evidence="2" id="KW-1185">Reference proteome</keyword>